<evidence type="ECO:0000256" key="6">
    <source>
        <dbReference type="ARBA" id="ARBA00022917"/>
    </source>
</evidence>
<dbReference type="GO" id="GO:0005524">
    <property type="term" value="F:ATP binding"/>
    <property type="evidence" value="ECO:0007669"/>
    <property type="project" value="UniProtKB-UniRule"/>
</dbReference>
<comment type="cofactor">
    <cofactor evidence="8">
        <name>Zn(2+)</name>
        <dbReference type="ChEBI" id="CHEBI:29105"/>
    </cofactor>
    <text evidence="8">Binds 1 zinc ion per subunit.</text>
</comment>
<feature type="domain" description="Aminoacyl-tRNA synthetase class I anticodon-binding" evidence="10">
    <location>
        <begin position="334"/>
        <end position="481"/>
    </location>
</feature>
<dbReference type="Gene3D" id="1.10.10.350">
    <property type="match status" value="1"/>
</dbReference>
<evidence type="ECO:0000256" key="2">
    <source>
        <dbReference type="ARBA" id="ARBA00022490"/>
    </source>
</evidence>
<evidence type="ECO:0000256" key="4">
    <source>
        <dbReference type="ARBA" id="ARBA00022741"/>
    </source>
</evidence>
<feature type="short sequence motif" description="'HIGH' region" evidence="8">
    <location>
        <begin position="9"/>
        <end position="19"/>
    </location>
</feature>
<dbReference type="PANTHER" id="PTHR43311">
    <property type="entry name" value="GLUTAMATE--TRNA LIGASE"/>
    <property type="match status" value="1"/>
</dbReference>
<feature type="binding site" evidence="8">
    <location>
        <position position="254"/>
    </location>
    <ligand>
        <name>ATP</name>
        <dbReference type="ChEBI" id="CHEBI:30616"/>
    </ligand>
</feature>
<dbReference type="GO" id="GO:0004818">
    <property type="term" value="F:glutamate-tRNA ligase activity"/>
    <property type="evidence" value="ECO:0007669"/>
    <property type="project" value="UniProtKB-UniRule"/>
</dbReference>
<feature type="binding site" evidence="8">
    <location>
        <position position="107"/>
    </location>
    <ligand>
        <name>Zn(2+)</name>
        <dbReference type="ChEBI" id="CHEBI:29105"/>
    </ligand>
</feature>
<dbReference type="HAMAP" id="MF_00022">
    <property type="entry name" value="Glu_tRNA_synth_type1"/>
    <property type="match status" value="1"/>
</dbReference>
<keyword evidence="8" id="KW-0862">Zinc</keyword>
<dbReference type="FunFam" id="3.40.50.620:FF:000045">
    <property type="entry name" value="Glutamate--tRNA ligase, mitochondrial"/>
    <property type="match status" value="1"/>
</dbReference>
<dbReference type="GO" id="GO:0000049">
    <property type="term" value="F:tRNA binding"/>
    <property type="evidence" value="ECO:0007669"/>
    <property type="project" value="InterPro"/>
</dbReference>
<evidence type="ECO:0000256" key="5">
    <source>
        <dbReference type="ARBA" id="ARBA00022840"/>
    </source>
</evidence>
<evidence type="ECO:0000256" key="7">
    <source>
        <dbReference type="ARBA" id="ARBA00023146"/>
    </source>
</evidence>
<dbReference type="PRINTS" id="PR00987">
    <property type="entry name" value="TRNASYNTHGLU"/>
</dbReference>
<dbReference type="Gene3D" id="3.40.50.620">
    <property type="entry name" value="HUPs"/>
    <property type="match status" value="1"/>
</dbReference>
<dbReference type="CDD" id="cd00808">
    <property type="entry name" value="GluRS_core"/>
    <property type="match status" value="1"/>
</dbReference>
<evidence type="ECO:0000256" key="1">
    <source>
        <dbReference type="ARBA" id="ARBA00007894"/>
    </source>
</evidence>
<reference evidence="11 12" key="1">
    <citation type="submission" date="2019-02" db="EMBL/GenBank/DDBJ databases">
        <title>Complete Genome Sequence and Methylome Analysis of free living Spirochaetas.</title>
        <authorList>
            <person name="Fomenkov A."/>
            <person name="Dubinina G."/>
            <person name="Leshcheva N."/>
            <person name="Mikheeva N."/>
            <person name="Grabovich M."/>
            <person name="Vincze T."/>
            <person name="Roberts R.J."/>
        </authorList>
    </citation>
    <scope>NUCLEOTIDE SEQUENCE [LARGE SCALE GENOMIC DNA]</scope>
    <source>
        <strain evidence="11 12">K2</strain>
    </source>
</reference>
<protein>
    <recommendedName>
        <fullName evidence="8">Glutamate--tRNA ligase</fullName>
        <ecNumber evidence="8">6.1.1.17</ecNumber>
    </recommendedName>
    <alternativeName>
        <fullName evidence="8">Glutamyl-tRNA synthetase</fullName>
        <shortName evidence="8">GluRS</shortName>
    </alternativeName>
</protein>
<name>A0A5C1QLX7_9SPIO</name>
<dbReference type="InterPro" id="IPR020752">
    <property type="entry name" value="Glu-tRNA-synth_I_codon-bd_sub1"/>
</dbReference>
<dbReference type="AlphaFoldDB" id="A0A5C1QLX7"/>
<comment type="subcellular location">
    <subcellularLocation>
        <location evidence="8">Cytoplasm</location>
    </subcellularLocation>
</comment>
<dbReference type="PANTHER" id="PTHR43311:SF2">
    <property type="entry name" value="GLUTAMATE--TRNA LIGASE, MITOCHONDRIAL-RELATED"/>
    <property type="match status" value="1"/>
</dbReference>
<dbReference type="InterPro" id="IPR020058">
    <property type="entry name" value="Glu/Gln-tRNA-synth_Ib_cat-dom"/>
</dbReference>
<evidence type="ECO:0000259" key="10">
    <source>
        <dbReference type="Pfam" id="PF19269"/>
    </source>
</evidence>
<dbReference type="InterPro" id="IPR004527">
    <property type="entry name" value="Glu-tRNA-ligase_bac/mito"/>
</dbReference>
<evidence type="ECO:0000259" key="9">
    <source>
        <dbReference type="Pfam" id="PF00749"/>
    </source>
</evidence>
<organism evidence="11 12">
    <name type="scientific">Oceanispirochaeta crateris</name>
    <dbReference type="NCBI Taxonomy" id="2518645"/>
    <lineage>
        <taxon>Bacteria</taxon>
        <taxon>Pseudomonadati</taxon>
        <taxon>Spirochaetota</taxon>
        <taxon>Spirochaetia</taxon>
        <taxon>Spirochaetales</taxon>
        <taxon>Spirochaetaceae</taxon>
        <taxon>Oceanispirochaeta</taxon>
    </lineage>
</organism>
<dbReference type="GO" id="GO:0008270">
    <property type="term" value="F:zinc ion binding"/>
    <property type="evidence" value="ECO:0007669"/>
    <property type="project" value="UniProtKB-UniRule"/>
</dbReference>
<dbReference type="Proteomes" id="UP000324209">
    <property type="component" value="Chromosome"/>
</dbReference>
<dbReference type="InterPro" id="IPR014729">
    <property type="entry name" value="Rossmann-like_a/b/a_fold"/>
</dbReference>
<dbReference type="Pfam" id="PF19269">
    <property type="entry name" value="Anticodon_2"/>
    <property type="match status" value="1"/>
</dbReference>
<dbReference type="InterPro" id="IPR008925">
    <property type="entry name" value="aa_tRNA-synth_I_cd-bd_sf"/>
</dbReference>
<feature type="domain" description="Glutamyl/glutaminyl-tRNA synthetase class Ib catalytic" evidence="9">
    <location>
        <begin position="3"/>
        <end position="320"/>
    </location>
</feature>
<comment type="subunit">
    <text evidence="8">Monomer.</text>
</comment>
<keyword evidence="8" id="KW-0479">Metal-binding</keyword>
<dbReference type="Gene3D" id="1.10.8.70">
    <property type="entry name" value="Glutamate-tRNA synthetase, class I, anticodon-binding domain 1"/>
    <property type="match status" value="1"/>
</dbReference>
<dbReference type="InterPro" id="IPR033910">
    <property type="entry name" value="GluRS_core"/>
</dbReference>
<accession>A0A5C1QLX7</accession>
<feature type="binding site" evidence="8">
    <location>
        <position position="135"/>
    </location>
    <ligand>
        <name>Zn(2+)</name>
        <dbReference type="ChEBI" id="CHEBI:29105"/>
    </ligand>
</feature>
<comment type="catalytic activity">
    <reaction evidence="8">
        <text>tRNA(Glu) + L-glutamate + ATP = L-glutamyl-tRNA(Glu) + AMP + diphosphate</text>
        <dbReference type="Rhea" id="RHEA:23540"/>
        <dbReference type="Rhea" id="RHEA-COMP:9663"/>
        <dbReference type="Rhea" id="RHEA-COMP:9680"/>
        <dbReference type="ChEBI" id="CHEBI:29985"/>
        <dbReference type="ChEBI" id="CHEBI:30616"/>
        <dbReference type="ChEBI" id="CHEBI:33019"/>
        <dbReference type="ChEBI" id="CHEBI:78442"/>
        <dbReference type="ChEBI" id="CHEBI:78520"/>
        <dbReference type="ChEBI" id="CHEBI:456215"/>
        <dbReference type="EC" id="6.1.1.17"/>
    </reaction>
</comment>
<evidence type="ECO:0000313" key="11">
    <source>
        <dbReference type="EMBL" id="QEN07162.1"/>
    </source>
</evidence>
<dbReference type="EC" id="6.1.1.17" evidence="8"/>
<dbReference type="RefSeq" id="WP_149485244.1">
    <property type="nucleotide sequence ID" value="NZ_CP036150.1"/>
</dbReference>
<dbReference type="InterPro" id="IPR049940">
    <property type="entry name" value="GluQ/Sye"/>
</dbReference>
<dbReference type="KEGG" id="ock:EXM22_03850"/>
<dbReference type="NCBIfam" id="TIGR00464">
    <property type="entry name" value="gltX_bact"/>
    <property type="match status" value="1"/>
</dbReference>
<feature type="binding site" evidence="8">
    <location>
        <position position="133"/>
    </location>
    <ligand>
        <name>Zn(2+)</name>
        <dbReference type="ChEBI" id="CHEBI:29105"/>
    </ligand>
</feature>
<dbReference type="InterPro" id="IPR045462">
    <property type="entry name" value="aa-tRNA-synth_I_cd-bd"/>
</dbReference>
<evidence type="ECO:0000256" key="3">
    <source>
        <dbReference type="ARBA" id="ARBA00022598"/>
    </source>
</evidence>
<dbReference type="Pfam" id="PF00749">
    <property type="entry name" value="tRNA-synt_1c"/>
    <property type="match status" value="1"/>
</dbReference>
<sequence length="494" mass="56263">MSVRVRYAPSPTGLQHIGGVRTALFNYFFAKANGGSFILRIEDTDRERYNEDALKDLYDTLNWLNIPWDEGPGKGDFGPYQQSERYNLYQEYAQKLLDNGKAYYCFCSAERLDAVREEQKKNKSSNQGYDRHCRDIDPAEALARKEAGESCVIRLKVPLEGKTTFHDEVMGDITRKNSDVSPDPVIVKTDGFPTYHLANVIDDHLMEITHIMRAQEWIPSGPLHIILYEAFGWTAPKYCHLPLVMGKDGSKLSKRHGSTSLVDFRNGGYLPEAIINYISLLGWSFDDSREFFTKEDLEKLFSMERIKKAPAVFDYKKLEWFNGQYIRKRSKESLLELLIPILQKDQVVSDPMTAEETAILEGVLPLAQERLKFTTDVSETVRFLFRDIDGYNIDDALPKKIELSQIPAILDAASELLEGFESRTQEENEQAFYNKSQEMGLKMGQIMQPVRVAVTGSKISPPLFESIGLLGVEKAIQRIKALKEQITRALGTVQ</sequence>
<keyword evidence="12" id="KW-1185">Reference proteome</keyword>
<keyword evidence="3 8" id="KW-0436">Ligase</keyword>
<feature type="short sequence motif" description="'KMSKS' region" evidence="8">
    <location>
        <begin position="251"/>
        <end position="255"/>
    </location>
</feature>
<dbReference type="SUPFAM" id="SSF48163">
    <property type="entry name" value="An anticodon-binding domain of class I aminoacyl-tRNA synthetases"/>
    <property type="match status" value="1"/>
</dbReference>
<proteinExistence type="inferred from homology"/>
<evidence type="ECO:0000313" key="12">
    <source>
        <dbReference type="Proteomes" id="UP000324209"/>
    </source>
</evidence>
<dbReference type="InterPro" id="IPR000924">
    <property type="entry name" value="Glu/Gln-tRNA-synth"/>
</dbReference>
<keyword evidence="2 8" id="KW-0963">Cytoplasm</keyword>
<keyword evidence="6 8" id="KW-0648">Protein biosynthesis</keyword>
<comment type="function">
    <text evidence="8">Catalyzes the attachment of glutamate to tRNA(Glu) in a two-step reaction: glutamate is first activated by ATP to form Glu-AMP and then transferred to the acceptor end of tRNA(Glu).</text>
</comment>
<keyword evidence="5 8" id="KW-0067">ATP-binding</keyword>
<keyword evidence="4 8" id="KW-0547">Nucleotide-binding</keyword>
<dbReference type="EMBL" id="CP036150">
    <property type="protein sequence ID" value="QEN07162.1"/>
    <property type="molecule type" value="Genomic_DNA"/>
</dbReference>
<gene>
    <name evidence="8" type="primary">gltX</name>
    <name evidence="11" type="ORF">EXM22_03850</name>
</gene>
<keyword evidence="7 8" id="KW-0030">Aminoacyl-tRNA synthetase</keyword>
<dbReference type="GO" id="GO:0005829">
    <property type="term" value="C:cytosol"/>
    <property type="evidence" value="ECO:0007669"/>
    <property type="project" value="TreeGrafter"/>
</dbReference>
<dbReference type="GO" id="GO:0006424">
    <property type="term" value="P:glutamyl-tRNA aminoacylation"/>
    <property type="evidence" value="ECO:0007669"/>
    <property type="project" value="UniProtKB-UniRule"/>
</dbReference>
<evidence type="ECO:0000256" key="8">
    <source>
        <dbReference type="HAMAP-Rule" id="MF_00022"/>
    </source>
</evidence>
<comment type="similarity">
    <text evidence="1 8">Belongs to the class-I aminoacyl-tRNA synthetase family. Glutamate--tRNA ligase type 1 subfamily.</text>
</comment>
<feature type="binding site" evidence="8">
    <location>
        <position position="105"/>
    </location>
    <ligand>
        <name>Zn(2+)</name>
        <dbReference type="ChEBI" id="CHEBI:29105"/>
    </ligand>
</feature>
<dbReference type="OrthoDB" id="9807503at2"/>
<dbReference type="SUPFAM" id="SSF52374">
    <property type="entry name" value="Nucleotidylyl transferase"/>
    <property type="match status" value="1"/>
</dbReference>
<dbReference type="InterPro" id="IPR020751">
    <property type="entry name" value="aa-tRNA-synth_I_codon-bd_sub2"/>
</dbReference>